<dbReference type="SMART" id="SM01045">
    <property type="entry name" value="BURP"/>
    <property type="match status" value="1"/>
</dbReference>
<dbReference type="AlphaFoldDB" id="A0A7N0TD08"/>
<name>A0A7N0TD08_KALFE</name>
<dbReference type="OMA" id="EDYMPEN"/>
<accession>A0A7N0TD08</accession>
<dbReference type="PROSITE" id="PS51277">
    <property type="entry name" value="BURP"/>
    <property type="match status" value="1"/>
</dbReference>
<dbReference type="Gramene" id="Kaladp0032s0241.1.v1.1">
    <property type="protein sequence ID" value="Kaladp0032s0241.1.v1.1"/>
    <property type="gene ID" value="Kaladp0032s0241.v1.1"/>
</dbReference>
<dbReference type="EnsemblPlants" id="Kaladp0032s0241.1.v1.1">
    <property type="protein sequence ID" value="Kaladp0032s0241.1.v1.1"/>
    <property type="gene ID" value="Kaladp0032s0241.v1.1"/>
</dbReference>
<evidence type="ECO:0000313" key="3">
    <source>
        <dbReference type="EnsemblPlants" id="Kaladp0032s0241.1.v1.1"/>
    </source>
</evidence>
<reference evidence="3" key="1">
    <citation type="submission" date="2021-01" db="UniProtKB">
        <authorList>
            <consortium name="EnsemblPlants"/>
        </authorList>
    </citation>
    <scope>IDENTIFICATION</scope>
</reference>
<dbReference type="PANTHER" id="PTHR31236">
    <property type="entry name" value="BURP DOMAIN PROTEIN USPL1-LIKE"/>
    <property type="match status" value="1"/>
</dbReference>
<dbReference type="InterPro" id="IPR004873">
    <property type="entry name" value="BURP_dom"/>
</dbReference>
<evidence type="ECO:0000259" key="2">
    <source>
        <dbReference type="PROSITE" id="PS51277"/>
    </source>
</evidence>
<feature type="domain" description="BURP" evidence="2">
    <location>
        <begin position="133"/>
        <end position="344"/>
    </location>
</feature>
<dbReference type="Pfam" id="PF03181">
    <property type="entry name" value="BURP"/>
    <property type="match status" value="1"/>
</dbReference>
<feature type="chain" id="PRO_5029683023" description="BURP domain-containing protein" evidence="1">
    <location>
        <begin position="23"/>
        <end position="344"/>
    </location>
</feature>
<dbReference type="Proteomes" id="UP000594263">
    <property type="component" value="Unplaced"/>
</dbReference>
<keyword evidence="4" id="KW-1185">Reference proteome</keyword>
<sequence length="344" mass="37317">MAFSHLSAFLAVLCMYVMTVDAALPSEEYWNSVLPATPMPRAITNALRPGQGMTQVMIAAGNTDYGNTKYSISRQRPAITDGNTDYGGNKKYIDRAPADPLKGLKLVAAGNKKYGNSDYGGQTIAVNPPTALYFLESDLRPGKVMKMEINRRENEVSGFIPRRVAETMSFASDKMKEVFSKLGIRPGSESAEMMADTVRECEGAANAGEVKQCATSLESMVDFVATALGKKVRAVSTVADRDGKIQNFVIQKGVENLSGDEAAVCHKENYPYAVFFCHALKGTRSYLVPLAGADGMKAVAAAVCHVDTSSWNPEHVALRVLNVKPGAVPVCHFLPEYDVVWTRK</sequence>
<proteinExistence type="predicted"/>
<dbReference type="InterPro" id="IPR044816">
    <property type="entry name" value="BURP"/>
</dbReference>
<keyword evidence="1" id="KW-0732">Signal</keyword>
<feature type="signal peptide" evidence="1">
    <location>
        <begin position="1"/>
        <end position="22"/>
    </location>
</feature>
<dbReference type="PANTHER" id="PTHR31236:SF2">
    <property type="entry name" value="BURP DOMAIN PROTEIN RD22"/>
    <property type="match status" value="1"/>
</dbReference>
<protein>
    <recommendedName>
        <fullName evidence="2">BURP domain-containing protein</fullName>
    </recommendedName>
</protein>
<evidence type="ECO:0000256" key="1">
    <source>
        <dbReference type="SAM" id="SignalP"/>
    </source>
</evidence>
<evidence type="ECO:0000313" key="4">
    <source>
        <dbReference type="Proteomes" id="UP000594263"/>
    </source>
</evidence>
<organism evidence="3 4">
    <name type="scientific">Kalanchoe fedtschenkoi</name>
    <name type="common">Lavender scallops</name>
    <name type="synonym">South American air plant</name>
    <dbReference type="NCBI Taxonomy" id="63787"/>
    <lineage>
        <taxon>Eukaryota</taxon>
        <taxon>Viridiplantae</taxon>
        <taxon>Streptophyta</taxon>
        <taxon>Embryophyta</taxon>
        <taxon>Tracheophyta</taxon>
        <taxon>Spermatophyta</taxon>
        <taxon>Magnoliopsida</taxon>
        <taxon>eudicotyledons</taxon>
        <taxon>Gunneridae</taxon>
        <taxon>Pentapetalae</taxon>
        <taxon>Saxifragales</taxon>
        <taxon>Crassulaceae</taxon>
        <taxon>Kalanchoe</taxon>
    </lineage>
</organism>